<accession>A0ABW7SN80</accession>
<dbReference type="PROSITE" id="PS51257">
    <property type="entry name" value="PROKAR_LIPOPROTEIN"/>
    <property type="match status" value="1"/>
</dbReference>
<organism evidence="3 4">
    <name type="scientific">Micromonospora rubida</name>
    <dbReference type="NCBI Taxonomy" id="2697657"/>
    <lineage>
        <taxon>Bacteria</taxon>
        <taxon>Bacillati</taxon>
        <taxon>Actinomycetota</taxon>
        <taxon>Actinomycetes</taxon>
        <taxon>Micromonosporales</taxon>
        <taxon>Micromonosporaceae</taxon>
        <taxon>Micromonospora</taxon>
    </lineage>
</organism>
<comment type="caution">
    <text evidence="3">The sequence shown here is derived from an EMBL/GenBank/DDBJ whole genome shotgun (WGS) entry which is preliminary data.</text>
</comment>
<evidence type="ECO:0000256" key="2">
    <source>
        <dbReference type="SAM" id="SignalP"/>
    </source>
</evidence>
<feature type="signal peptide" evidence="2">
    <location>
        <begin position="1"/>
        <end position="19"/>
    </location>
</feature>
<keyword evidence="4" id="KW-1185">Reference proteome</keyword>
<evidence type="ECO:0000313" key="3">
    <source>
        <dbReference type="EMBL" id="MFI0794381.1"/>
    </source>
</evidence>
<protein>
    <submittedName>
        <fullName evidence="3">Lipoprotein</fullName>
    </submittedName>
</protein>
<dbReference type="Pfam" id="PF18966">
    <property type="entry name" value="Lipoprotein_23"/>
    <property type="match status" value="1"/>
</dbReference>
<proteinExistence type="predicted"/>
<feature type="region of interest" description="Disordered" evidence="1">
    <location>
        <begin position="24"/>
        <end position="45"/>
    </location>
</feature>
<feature type="compositionally biased region" description="Polar residues" evidence="1">
    <location>
        <begin position="26"/>
        <end position="35"/>
    </location>
</feature>
<dbReference type="RefSeq" id="WP_396680650.1">
    <property type="nucleotide sequence ID" value="NZ_JBIRPU010000011.1"/>
</dbReference>
<gene>
    <name evidence="3" type="ORF">ACH4OY_17115</name>
</gene>
<name>A0ABW7SN80_9ACTN</name>
<reference evidence="3 4" key="1">
    <citation type="submission" date="2024-10" db="EMBL/GenBank/DDBJ databases">
        <title>The Natural Products Discovery Center: Release of the First 8490 Sequenced Strains for Exploring Actinobacteria Biosynthetic Diversity.</title>
        <authorList>
            <person name="Kalkreuter E."/>
            <person name="Kautsar S.A."/>
            <person name="Yang D."/>
            <person name="Bader C.D."/>
            <person name="Teijaro C.N."/>
            <person name="Fluegel L."/>
            <person name="Davis C.M."/>
            <person name="Simpson J.R."/>
            <person name="Lauterbach L."/>
            <person name="Steele A.D."/>
            <person name="Gui C."/>
            <person name="Meng S."/>
            <person name="Li G."/>
            <person name="Viehrig K."/>
            <person name="Ye F."/>
            <person name="Su P."/>
            <person name="Kiefer A.F."/>
            <person name="Nichols A."/>
            <person name="Cepeda A.J."/>
            <person name="Yan W."/>
            <person name="Fan B."/>
            <person name="Jiang Y."/>
            <person name="Adhikari A."/>
            <person name="Zheng C.-J."/>
            <person name="Schuster L."/>
            <person name="Cowan T.M."/>
            <person name="Smanski M.J."/>
            <person name="Chevrette M.G."/>
            <person name="De Carvalho L.P.S."/>
            <person name="Shen B."/>
        </authorList>
    </citation>
    <scope>NUCLEOTIDE SEQUENCE [LARGE SCALE GENOMIC DNA]</scope>
    <source>
        <strain evidence="3 4">NPDC021253</strain>
    </source>
</reference>
<evidence type="ECO:0000256" key="1">
    <source>
        <dbReference type="SAM" id="MobiDB-lite"/>
    </source>
</evidence>
<keyword evidence="2" id="KW-0732">Signal</keyword>
<keyword evidence="3" id="KW-0449">Lipoprotein</keyword>
<dbReference type="InterPro" id="IPR044058">
    <property type="entry name" value="Lipoprotein_23"/>
</dbReference>
<evidence type="ECO:0000313" key="4">
    <source>
        <dbReference type="Proteomes" id="UP001611075"/>
    </source>
</evidence>
<feature type="chain" id="PRO_5045891772" evidence="2">
    <location>
        <begin position="20"/>
        <end position="208"/>
    </location>
</feature>
<dbReference type="EMBL" id="JBIRPU010000011">
    <property type="protein sequence ID" value="MFI0794381.1"/>
    <property type="molecule type" value="Genomic_DNA"/>
</dbReference>
<dbReference type="Proteomes" id="UP001611075">
    <property type="component" value="Unassembled WGS sequence"/>
</dbReference>
<sequence length="208" mass="21889">MFRRVAVLAALTLTATAGCADKATPTVANSSSADPTASPVAAGPPWYDEVTPAAAGTTVGPEGSACPLSMTFSVPPEWKVEAVKTGTDYRAGPALLLCEIDAKPAGHIGFLRVWRIEGAAPPNPQVTVDEFLAEYSSKAEGPQYRRTKAGPLDSYEATWTEDGSRKRAIVVSTLNGQLMISLGGMDDEEFEAMLPAYQLAKSSANLPK</sequence>